<keyword evidence="6" id="KW-0443">Lipid metabolism</keyword>
<keyword evidence="5 10" id="KW-1133">Transmembrane helix</keyword>
<evidence type="ECO:0000256" key="7">
    <source>
        <dbReference type="ARBA" id="ARBA00023136"/>
    </source>
</evidence>
<keyword evidence="7 10" id="KW-0472">Membrane</keyword>
<evidence type="ECO:0000313" key="12">
    <source>
        <dbReference type="Proteomes" id="UP000321479"/>
    </source>
</evidence>
<evidence type="ECO:0000256" key="1">
    <source>
        <dbReference type="ARBA" id="ARBA00004141"/>
    </source>
</evidence>
<dbReference type="OrthoDB" id="9777147at2"/>
<name>A0A5B8V020_9SPHI</name>
<evidence type="ECO:0000256" key="3">
    <source>
        <dbReference type="ARBA" id="ARBA00022516"/>
    </source>
</evidence>
<accession>A0A5B8V020</accession>
<keyword evidence="8" id="KW-0594">Phospholipid biosynthesis</keyword>
<evidence type="ECO:0000256" key="4">
    <source>
        <dbReference type="ARBA" id="ARBA00022692"/>
    </source>
</evidence>
<evidence type="ECO:0000313" key="11">
    <source>
        <dbReference type="EMBL" id="QEC64837.1"/>
    </source>
</evidence>
<keyword evidence="4 10" id="KW-0812">Transmembrane</keyword>
<dbReference type="InterPro" id="IPR043130">
    <property type="entry name" value="CDP-OH_PTrfase_TM_dom"/>
</dbReference>
<dbReference type="KEGG" id="mgin:FRZ54_20465"/>
<dbReference type="GO" id="GO:0016020">
    <property type="term" value="C:membrane"/>
    <property type="evidence" value="ECO:0007669"/>
    <property type="project" value="UniProtKB-SubCell"/>
</dbReference>
<comment type="similarity">
    <text evidence="2">Belongs to the CDP-alcohol phosphatidyltransferase class-I family.</text>
</comment>
<organism evidence="11 12">
    <name type="scientific">Mucilaginibacter ginsenosidivorans</name>
    <dbReference type="NCBI Taxonomy" id="398053"/>
    <lineage>
        <taxon>Bacteria</taxon>
        <taxon>Pseudomonadati</taxon>
        <taxon>Bacteroidota</taxon>
        <taxon>Sphingobacteriia</taxon>
        <taxon>Sphingobacteriales</taxon>
        <taxon>Sphingobacteriaceae</taxon>
        <taxon>Mucilaginibacter</taxon>
    </lineage>
</organism>
<gene>
    <name evidence="11" type="ORF">FRZ54_20465</name>
</gene>
<dbReference type="Pfam" id="PF01066">
    <property type="entry name" value="CDP-OH_P_transf"/>
    <property type="match status" value="1"/>
</dbReference>
<evidence type="ECO:0000256" key="10">
    <source>
        <dbReference type="SAM" id="Phobius"/>
    </source>
</evidence>
<sequence>MDTFGPKMNKRISKHLPNTITCANLFSGCVGIVFAFQENLIFAAYALFLAAIFDFFDGFASRVLKSFSGIGKDLDSLADMVSFGFLPSAILYELFLQSPQIQGIGPYLNFAAFLIAVFSALRLAKFNNDTRQADSFIGLPTPANAILIASIPLILDHHPEFSRYILNQYILAVLVIVMCALLVAELPLMSLKFKNTDFNKNIYRYLLLLFSAILILFFKFAAVPVIILMYITLSVIQFKFSNDTVVSGHQKNK</sequence>
<proteinExistence type="inferred from homology"/>
<evidence type="ECO:0000256" key="6">
    <source>
        <dbReference type="ARBA" id="ARBA00023098"/>
    </source>
</evidence>
<dbReference type="GO" id="GO:0008654">
    <property type="term" value="P:phospholipid biosynthetic process"/>
    <property type="evidence" value="ECO:0007669"/>
    <property type="project" value="UniProtKB-KW"/>
</dbReference>
<dbReference type="PANTHER" id="PTHR14269:SF61">
    <property type="entry name" value="CDP-DIACYLGLYCEROL--SERINE O-PHOSPHATIDYLTRANSFERASE"/>
    <property type="match status" value="1"/>
</dbReference>
<reference evidence="11 12" key="1">
    <citation type="journal article" date="2017" name="Curr. Microbiol.">
        <title>Mucilaginibacter ginsenosidivorans sp. nov., Isolated from Soil of Ginseng Field.</title>
        <authorList>
            <person name="Kim M.M."/>
            <person name="Siddiqi M.Z."/>
            <person name="Im W.T."/>
        </authorList>
    </citation>
    <scope>NUCLEOTIDE SEQUENCE [LARGE SCALE GENOMIC DNA]</scope>
    <source>
        <strain evidence="11 12">Gsoil 3017</strain>
    </source>
</reference>
<dbReference type="PROSITE" id="PS51257">
    <property type="entry name" value="PROKAR_LIPOPROTEIN"/>
    <property type="match status" value="1"/>
</dbReference>
<dbReference type="PANTHER" id="PTHR14269">
    <property type="entry name" value="CDP-DIACYLGLYCEROL--GLYCEROL-3-PHOSPHATE 3-PHOSPHATIDYLTRANSFERASE-RELATED"/>
    <property type="match status" value="1"/>
</dbReference>
<keyword evidence="11" id="KW-0808">Transferase</keyword>
<feature type="transmembrane region" description="Helical" evidence="10">
    <location>
        <begin position="205"/>
        <end position="231"/>
    </location>
</feature>
<dbReference type="AlphaFoldDB" id="A0A5B8V020"/>
<dbReference type="Gene3D" id="1.20.120.1760">
    <property type="match status" value="1"/>
</dbReference>
<dbReference type="InterPro" id="IPR050324">
    <property type="entry name" value="CDP-alcohol_PTase-I"/>
</dbReference>
<evidence type="ECO:0000256" key="5">
    <source>
        <dbReference type="ARBA" id="ARBA00022989"/>
    </source>
</evidence>
<feature type="transmembrane region" description="Helical" evidence="10">
    <location>
        <begin position="161"/>
        <end position="184"/>
    </location>
</feature>
<dbReference type="InterPro" id="IPR000462">
    <property type="entry name" value="CDP-OH_P_trans"/>
</dbReference>
<evidence type="ECO:0000256" key="2">
    <source>
        <dbReference type="ARBA" id="ARBA00010441"/>
    </source>
</evidence>
<comment type="subcellular location">
    <subcellularLocation>
        <location evidence="1">Membrane</location>
        <topology evidence="1">Multi-pass membrane protein</topology>
    </subcellularLocation>
</comment>
<dbReference type="GO" id="GO:0016780">
    <property type="term" value="F:phosphotransferase activity, for other substituted phosphate groups"/>
    <property type="evidence" value="ECO:0007669"/>
    <property type="project" value="InterPro"/>
</dbReference>
<keyword evidence="3" id="KW-0444">Lipid biosynthesis</keyword>
<protein>
    <submittedName>
        <fullName evidence="11">CDP-diacylglycerol--serine O-phosphatidyltransferase</fullName>
    </submittedName>
</protein>
<evidence type="ECO:0000256" key="9">
    <source>
        <dbReference type="ARBA" id="ARBA00023264"/>
    </source>
</evidence>
<keyword evidence="12" id="KW-1185">Reference proteome</keyword>
<dbReference type="EMBL" id="CP042436">
    <property type="protein sequence ID" value="QEC64837.1"/>
    <property type="molecule type" value="Genomic_DNA"/>
</dbReference>
<dbReference type="Proteomes" id="UP000321479">
    <property type="component" value="Chromosome"/>
</dbReference>
<evidence type="ECO:0000256" key="8">
    <source>
        <dbReference type="ARBA" id="ARBA00023209"/>
    </source>
</evidence>
<keyword evidence="9" id="KW-1208">Phospholipid metabolism</keyword>
<feature type="transmembrane region" description="Helical" evidence="10">
    <location>
        <begin position="107"/>
        <end position="124"/>
    </location>
</feature>
<feature type="transmembrane region" description="Helical" evidence="10">
    <location>
        <begin position="136"/>
        <end position="155"/>
    </location>
</feature>